<evidence type="ECO:0000313" key="2">
    <source>
        <dbReference type="EMBL" id="VDN44988.1"/>
    </source>
</evidence>
<dbReference type="EMBL" id="UYRT01108075">
    <property type="protein sequence ID" value="VDN44988.1"/>
    <property type="molecule type" value="Genomic_DNA"/>
</dbReference>
<protein>
    <submittedName>
        <fullName evidence="4">Transmembrane protein</fullName>
    </submittedName>
</protein>
<keyword evidence="1" id="KW-0472">Membrane</keyword>
<dbReference type="Proteomes" id="UP000271098">
    <property type="component" value="Unassembled WGS sequence"/>
</dbReference>
<accession>A0A183EYH5</accession>
<evidence type="ECO:0000313" key="3">
    <source>
        <dbReference type="Proteomes" id="UP000271098"/>
    </source>
</evidence>
<organism evidence="4">
    <name type="scientific">Gongylonema pulchrum</name>
    <dbReference type="NCBI Taxonomy" id="637853"/>
    <lineage>
        <taxon>Eukaryota</taxon>
        <taxon>Metazoa</taxon>
        <taxon>Ecdysozoa</taxon>
        <taxon>Nematoda</taxon>
        <taxon>Chromadorea</taxon>
        <taxon>Rhabditida</taxon>
        <taxon>Spirurina</taxon>
        <taxon>Spiruromorpha</taxon>
        <taxon>Spiruroidea</taxon>
        <taxon>Gongylonematidae</taxon>
        <taxon>Gongylonema</taxon>
    </lineage>
</organism>
<dbReference type="AlphaFoldDB" id="A0A183EYH5"/>
<gene>
    <name evidence="2" type="ORF">GPUH_LOCUS26016</name>
</gene>
<dbReference type="WBParaSite" id="GPUH_0002604601-mRNA-1">
    <property type="protein sequence ID" value="GPUH_0002604601-mRNA-1"/>
    <property type="gene ID" value="GPUH_0002604601"/>
</dbReference>
<evidence type="ECO:0000256" key="1">
    <source>
        <dbReference type="SAM" id="Phobius"/>
    </source>
</evidence>
<feature type="transmembrane region" description="Helical" evidence="1">
    <location>
        <begin position="78"/>
        <end position="98"/>
    </location>
</feature>
<proteinExistence type="predicted"/>
<keyword evidence="1" id="KW-1133">Transmembrane helix</keyword>
<reference evidence="2 3" key="2">
    <citation type="submission" date="2018-11" db="EMBL/GenBank/DDBJ databases">
        <authorList>
            <consortium name="Pathogen Informatics"/>
        </authorList>
    </citation>
    <scope>NUCLEOTIDE SEQUENCE [LARGE SCALE GENOMIC DNA]</scope>
</reference>
<name>A0A183EYH5_9BILA</name>
<evidence type="ECO:0000313" key="4">
    <source>
        <dbReference type="WBParaSite" id="GPUH_0002604601-mRNA-1"/>
    </source>
</evidence>
<keyword evidence="1" id="KW-0812">Transmembrane</keyword>
<sequence length="103" mass="12054">MKMVETIQHLLARLNIEFYDDPGVLKWQLLMNLFSDACNLISRIAIEKFVSIPKLKYPILYSFCANVLQTTNNILPTLVIFILYMFTALRFFCLLNLLERGTF</sequence>
<keyword evidence="3" id="KW-1185">Reference proteome</keyword>
<reference evidence="4" key="1">
    <citation type="submission" date="2016-06" db="UniProtKB">
        <authorList>
            <consortium name="WormBaseParasite"/>
        </authorList>
    </citation>
    <scope>IDENTIFICATION</scope>
</reference>